<dbReference type="OrthoDB" id="9791353at2"/>
<keyword evidence="4 5" id="KW-0067">ATP-binding</keyword>
<dbReference type="PANTHER" id="PTHR11547">
    <property type="entry name" value="ARGININE OR CREATINE KINASE"/>
    <property type="match status" value="1"/>
</dbReference>
<dbReference type="NCBIfam" id="NF002194">
    <property type="entry name" value="PRK01059.1-4"/>
    <property type="match status" value="1"/>
</dbReference>
<dbReference type="Proteomes" id="UP000005273">
    <property type="component" value="Unassembled WGS sequence"/>
</dbReference>
<dbReference type="RefSeq" id="WP_009200432.1">
    <property type="nucleotide sequence ID" value="NZ_ACJX03000001.1"/>
</dbReference>
<organism evidence="8 9">
    <name type="scientific">Acetomicrobium hydrogeniformans ATCC BAA-1850</name>
    <dbReference type="NCBI Taxonomy" id="592015"/>
    <lineage>
        <taxon>Bacteria</taxon>
        <taxon>Thermotogati</taxon>
        <taxon>Synergistota</taxon>
        <taxon>Synergistia</taxon>
        <taxon>Synergistales</taxon>
        <taxon>Acetomicrobiaceae</taxon>
        <taxon>Acetomicrobium</taxon>
    </lineage>
</organism>
<feature type="binding site" evidence="5">
    <location>
        <begin position="26"/>
        <end position="30"/>
    </location>
    <ligand>
        <name>ATP</name>
        <dbReference type="ChEBI" id="CHEBI:30616"/>
    </ligand>
</feature>
<dbReference type="Gene3D" id="3.30.590.10">
    <property type="entry name" value="Glutamine synthetase/guanido kinase, catalytic domain"/>
    <property type="match status" value="1"/>
</dbReference>
<feature type="binding site" evidence="5">
    <location>
        <position position="123"/>
    </location>
    <ligand>
        <name>ATP</name>
        <dbReference type="ChEBI" id="CHEBI:30616"/>
    </ligand>
</feature>
<dbReference type="InterPro" id="IPR022414">
    <property type="entry name" value="ATP-guanido_PTrfase_cat"/>
</dbReference>
<evidence type="ECO:0000259" key="7">
    <source>
        <dbReference type="PROSITE" id="PS51510"/>
    </source>
</evidence>
<dbReference type="GO" id="GO:0004111">
    <property type="term" value="F:creatine kinase activity"/>
    <property type="evidence" value="ECO:0007669"/>
    <property type="project" value="InterPro"/>
</dbReference>
<dbReference type="CDD" id="cd07930">
    <property type="entry name" value="bacterial_phosphagen_kinase"/>
    <property type="match status" value="1"/>
</dbReference>
<dbReference type="Pfam" id="PF00217">
    <property type="entry name" value="ATP-gua_Ptrans"/>
    <property type="match status" value="1"/>
</dbReference>
<evidence type="ECO:0000256" key="4">
    <source>
        <dbReference type="ARBA" id="ARBA00022840"/>
    </source>
</evidence>
<keyword evidence="3 5" id="KW-0418">Kinase</keyword>
<dbReference type="STRING" id="592015.HMPREF1705_03933"/>
<evidence type="ECO:0000256" key="5">
    <source>
        <dbReference type="PROSITE-ProRule" id="PRU00843"/>
    </source>
</evidence>
<feature type="binding site" evidence="5">
    <location>
        <begin position="173"/>
        <end position="177"/>
    </location>
    <ligand>
        <name>ATP</name>
        <dbReference type="ChEBI" id="CHEBI:30616"/>
    </ligand>
</feature>
<evidence type="ECO:0000256" key="6">
    <source>
        <dbReference type="RuleBase" id="RU000505"/>
    </source>
</evidence>
<gene>
    <name evidence="8" type="ORF">HMPREF1705_03933</name>
</gene>
<comment type="caution">
    <text evidence="8">The sequence shown here is derived from an EMBL/GenBank/DDBJ whole genome shotgun (WGS) entry which is preliminary data.</text>
</comment>
<evidence type="ECO:0000256" key="3">
    <source>
        <dbReference type="ARBA" id="ARBA00022777"/>
    </source>
</evidence>
<sequence length="352" mass="39570">MAKRDLLAHPIEWVKGKGSNSNIAVSSRIRLARNLSDFPFTHRCDHEKLYAIVDQVKQVISDSDLLKDSDVVEMDALDSLSRWVLVEKHLISPPFAGDGPGRLVIVDSKGVISIMVNEEDHLRIQVILAGLELNEVWRIAKKVEMMFEKLGYAFDSDFGYLAACPTNVGTGMRASVMVHIPALEMSKQITTLINECNRIGLTVRGTYGEGSDVLGSLYQISNQITLGLGEEELIDKVASAVRQIVTEEERARAVMKRKLDSSLDDRLWRAFGVMRYCRNISTREALELISLIKMGSDMEITPKLSVEDWNNLVLGVQPNHVQLYAGKELTPDERDVYRAAFLRERLKSIEPK</sequence>
<feature type="domain" description="Phosphagen kinase C-terminal" evidence="7">
    <location>
        <begin position="23"/>
        <end position="251"/>
    </location>
</feature>
<keyword evidence="9" id="KW-1185">Reference proteome</keyword>
<comment type="similarity">
    <text evidence="5 6">Belongs to the ATP:guanido phosphotransferase family.</text>
</comment>
<dbReference type="GO" id="GO:0046314">
    <property type="term" value="P:phosphocreatine biosynthetic process"/>
    <property type="evidence" value="ECO:0007669"/>
    <property type="project" value="InterPro"/>
</dbReference>
<feature type="binding site" evidence="5">
    <location>
        <begin position="204"/>
        <end position="209"/>
    </location>
    <ligand>
        <name>ATP</name>
        <dbReference type="ChEBI" id="CHEBI:30616"/>
    </ligand>
</feature>
<dbReference type="PROSITE" id="PS00112">
    <property type="entry name" value="PHOSPHAGEN_KINASE"/>
    <property type="match status" value="1"/>
</dbReference>
<dbReference type="InterPro" id="IPR014746">
    <property type="entry name" value="Gln_synth/guanido_kin_cat_dom"/>
</dbReference>
<accession>A0A0T5XAE8</accession>
<evidence type="ECO:0000313" key="8">
    <source>
        <dbReference type="EMBL" id="KRT34693.1"/>
    </source>
</evidence>
<feature type="binding site" evidence="5">
    <location>
        <position position="89"/>
    </location>
    <ligand>
        <name>ATP</name>
        <dbReference type="ChEBI" id="CHEBI:30616"/>
    </ligand>
</feature>
<dbReference type="SUPFAM" id="SSF55931">
    <property type="entry name" value="Glutamine synthetase/guanido kinase"/>
    <property type="match status" value="1"/>
</dbReference>
<dbReference type="GO" id="GO:0005524">
    <property type="term" value="F:ATP binding"/>
    <property type="evidence" value="ECO:0007669"/>
    <property type="project" value="UniProtKB-UniRule"/>
</dbReference>
<dbReference type="PANTHER" id="PTHR11547:SF38">
    <property type="entry name" value="ARGININE KINASE 1-RELATED"/>
    <property type="match status" value="1"/>
</dbReference>
<dbReference type="GO" id="GO:0005615">
    <property type="term" value="C:extracellular space"/>
    <property type="evidence" value="ECO:0007669"/>
    <property type="project" value="TreeGrafter"/>
</dbReference>
<dbReference type="eggNOG" id="COG3869">
    <property type="taxonomic scope" value="Bacteria"/>
</dbReference>
<reference evidence="9" key="1">
    <citation type="submission" date="2012-09" db="EMBL/GenBank/DDBJ databases">
        <authorList>
            <person name="Weinstock G."/>
            <person name="Sodergren E."/>
            <person name="Clifton S."/>
            <person name="Fulton L."/>
            <person name="Fulton B."/>
            <person name="Courtney L."/>
            <person name="Fronick C."/>
            <person name="Harrison M."/>
            <person name="Strong C."/>
            <person name="Farmer C."/>
            <person name="Delehaunty K."/>
            <person name="Markovic C."/>
            <person name="Hall O."/>
            <person name="Minx P."/>
            <person name="Tomlinson C."/>
            <person name="Mitreva M."/>
            <person name="Nelson J."/>
            <person name="Hou S."/>
            <person name="Wollam A."/>
            <person name="Pepin K.H."/>
            <person name="Johnson M."/>
            <person name="Bhonagiri V."/>
            <person name="Nash W.E."/>
            <person name="Suruliraj S."/>
            <person name="Warren W."/>
            <person name="Chinwalla A."/>
            <person name="Mardis E.R."/>
            <person name="Wilson R.K."/>
        </authorList>
    </citation>
    <scope>NUCLEOTIDE SEQUENCE [LARGE SCALE GENOMIC DNA]</scope>
    <source>
        <strain evidence="9">OS1</strain>
    </source>
</reference>
<keyword evidence="2 5" id="KW-0547">Nucleotide-binding</keyword>
<dbReference type="PROSITE" id="PS51510">
    <property type="entry name" value="PHOSPHAGEN_KINASE_C"/>
    <property type="match status" value="1"/>
</dbReference>
<dbReference type="InterPro" id="IPR023660">
    <property type="entry name" value="Arg_Kinase"/>
</dbReference>
<evidence type="ECO:0000256" key="2">
    <source>
        <dbReference type="ARBA" id="ARBA00022741"/>
    </source>
</evidence>
<evidence type="ECO:0000256" key="1">
    <source>
        <dbReference type="ARBA" id="ARBA00022679"/>
    </source>
</evidence>
<keyword evidence="1 5" id="KW-0808">Transferase</keyword>
<dbReference type="AlphaFoldDB" id="A0A0T5XAE8"/>
<dbReference type="InterPro" id="IPR022415">
    <property type="entry name" value="ATP-guanido_PTrfase_AS"/>
</dbReference>
<name>A0A0T5XAE8_9BACT</name>
<dbReference type="InterPro" id="IPR000749">
    <property type="entry name" value="ATP-guanido_PTrfase"/>
</dbReference>
<proteinExistence type="inferred from homology"/>
<protein>
    <submittedName>
        <fullName evidence="8">ATP:guanido phosphotransferase, catalytic domain protein</fullName>
    </submittedName>
</protein>
<evidence type="ECO:0000313" key="9">
    <source>
        <dbReference type="Proteomes" id="UP000005273"/>
    </source>
</evidence>
<dbReference type="EMBL" id="ACJX03000001">
    <property type="protein sequence ID" value="KRT34693.1"/>
    <property type="molecule type" value="Genomic_DNA"/>
</dbReference>